<sequence length="340" mass="37285">MDETQTSRDEDFSPGFSSVQQERSEPEPSRVSARTDRSMPHPIDFKNDDTQTDLRDAQISVSARYQAHVLGLVLIKTPPIPKTDTSRDVTDRIVRAQRHRRQQQKRCQPQSFSDCGVTEKDCAALTSVLRSNPSQLRELNLNNKKLQDSGVKLLSVVLEDPDCKLEKLWLCNCGVTDEGCAALASALRSNPSHLRELDLTGNKLGDAVHLLSAVLEDPHCKLEKLKLGGCGVTDEGCAALASALRSNPSHLRELNLTGNKLGDSVHLLSAVLKDPHCKLEILWLSCCGVTDEGCAALASALRSNPSHLRELDLSLNKVGDSVHLLSAVLEDPHCKLEILR</sequence>
<dbReference type="Pfam" id="PF13516">
    <property type="entry name" value="LRR_6"/>
    <property type="match status" value="6"/>
</dbReference>
<gene>
    <name evidence="4" type="ORF">DPX16_14562</name>
</gene>
<dbReference type="SMART" id="SM00368">
    <property type="entry name" value="LRR_RI"/>
    <property type="match status" value="7"/>
</dbReference>
<feature type="compositionally biased region" description="Basic and acidic residues" evidence="3">
    <location>
        <begin position="1"/>
        <end position="11"/>
    </location>
</feature>
<proteinExistence type="predicted"/>
<reference evidence="4 5" key="1">
    <citation type="submission" date="2018-10" db="EMBL/GenBank/DDBJ databases">
        <title>Genome assembly for a Yunnan-Guizhou Plateau 3E fish, Anabarilius grahami (Regan), and its evolutionary and genetic applications.</title>
        <authorList>
            <person name="Jiang W."/>
        </authorList>
    </citation>
    <scope>NUCLEOTIDE SEQUENCE [LARGE SCALE GENOMIC DNA]</scope>
    <source>
        <strain evidence="4">AG-KIZ</strain>
        <tissue evidence="4">Muscle</tissue>
    </source>
</reference>
<evidence type="ECO:0000313" key="4">
    <source>
        <dbReference type="EMBL" id="ROL51031.1"/>
    </source>
</evidence>
<organism evidence="4 5">
    <name type="scientific">Anabarilius grahami</name>
    <name type="common">Kanglang fish</name>
    <name type="synonym">Barilius grahami</name>
    <dbReference type="NCBI Taxonomy" id="495550"/>
    <lineage>
        <taxon>Eukaryota</taxon>
        <taxon>Metazoa</taxon>
        <taxon>Chordata</taxon>
        <taxon>Craniata</taxon>
        <taxon>Vertebrata</taxon>
        <taxon>Euteleostomi</taxon>
        <taxon>Actinopterygii</taxon>
        <taxon>Neopterygii</taxon>
        <taxon>Teleostei</taxon>
        <taxon>Ostariophysi</taxon>
        <taxon>Cypriniformes</taxon>
        <taxon>Xenocyprididae</taxon>
        <taxon>Xenocypridinae</taxon>
        <taxon>Xenocypridinae incertae sedis</taxon>
        <taxon>Anabarilius</taxon>
    </lineage>
</organism>
<dbReference type="EMBL" id="RJVU01019258">
    <property type="protein sequence ID" value="ROL51031.1"/>
    <property type="molecule type" value="Genomic_DNA"/>
</dbReference>
<dbReference type="InterPro" id="IPR032675">
    <property type="entry name" value="LRR_dom_sf"/>
</dbReference>
<comment type="caution">
    <text evidence="4">The sequence shown here is derived from an EMBL/GenBank/DDBJ whole genome shotgun (WGS) entry which is preliminary data.</text>
</comment>
<dbReference type="AlphaFoldDB" id="A0A3N0YY66"/>
<dbReference type="PANTHER" id="PTHR24106">
    <property type="entry name" value="NACHT, LRR AND CARD DOMAINS-CONTAINING"/>
    <property type="match status" value="1"/>
</dbReference>
<dbReference type="Proteomes" id="UP000281406">
    <property type="component" value="Unassembled WGS sequence"/>
</dbReference>
<keyword evidence="2" id="KW-0677">Repeat</keyword>
<keyword evidence="1" id="KW-0433">Leucine-rich repeat</keyword>
<protein>
    <submittedName>
        <fullName evidence="4">Ribonuclease inhibitor</fullName>
    </submittedName>
</protein>
<accession>A0A3N0YY66</accession>
<dbReference type="Gene3D" id="3.80.10.10">
    <property type="entry name" value="Ribonuclease Inhibitor"/>
    <property type="match status" value="2"/>
</dbReference>
<keyword evidence="5" id="KW-1185">Reference proteome</keyword>
<name>A0A3N0YY66_ANAGA</name>
<dbReference type="FunFam" id="3.80.10.10:FF:000714">
    <property type="entry name" value="Si:ch211-149a19.3"/>
    <property type="match status" value="2"/>
</dbReference>
<evidence type="ECO:0000256" key="3">
    <source>
        <dbReference type="SAM" id="MobiDB-lite"/>
    </source>
</evidence>
<dbReference type="OrthoDB" id="120976at2759"/>
<feature type="compositionally biased region" description="Basic and acidic residues" evidence="3">
    <location>
        <begin position="22"/>
        <end position="52"/>
    </location>
</feature>
<evidence type="ECO:0000256" key="1">
    <source>
        <dbReference type="ARBA" id="ARBA00022614"/>
    </source>
</evidence>
<dbReference type="SUPFAM" id="SSF52047">
    <property type="entry name" value="RNI-like"/>
    <property type="match status" value="1"/>
</dbReference>
<dbReference type="InterPro" id="IPR051261">
    <property type="entry name" value="NLR"/>
</dbReference>
<dbReference type="InterPro" id="IPR001611">
    <property type="entry name" value="Leu-rich_rpt"/>
</dbReference>
<evidence type="ECO:0000256" key="2">
    <source>
        <dbReference type="ARBA" id="ARBA00022737"/>
    </source>
</evidence>
<evidence type="ECO:0000313" key="5">
    <source>
        <dbReference type="Proteomes" id="UP000281406"/>
    </source>
</evidence>
<feature type="region of interest" description="Disordered" evidence="3">
    <location>
        <begin position="1"/>
        <end position="52"/>
    </location>
</feature>